<name>A0A5J6V797_9MICO</name>
<dbReference type="Pfam" id="PF09587">
    <property type="entry name" value="PGA_cap"/>
    <property type="match status" value="1"/>
</dbReference>
<dbReference type="SUPFAM" id="SSF56300">
    <property type="entry name" value="Metallo-dependent phosphatases"/>
    <property type="match status" value="1"/>
</dbReference>
<dbReference type="PANTHER" id="PTHR33393">
    <property type="entry name" value="POLYGLUTAMINE SYNTHESIS ACCESSORY PROTEIN RV0574C-RELATED"/>
    <property type="match status" value="1"/>
</dbReference>
<feature type="region of interest" description="Disordered" evidence="2">
    <location>
        <begin position="27"/>
        <end position="72"/>
    </location>
</feature>
<feature type="signal peptide" evidence="3">
    <location>
        <begin position="1"/>
        <end position="22"/>
    </location>
</feature>
<feature type="domain" description="Capsule synthesis protein CapA" evidence="4">
    <location>
        <begin position="79"/>
        <end position="349"/>
    </location>
</feature>
<evidence type="ECO:0000313" key="6">
    <source>
        <dbReference type="Proteomes" id="UP000326546"/>
    </source>
</evidence>
<keyword evidence="3" id="KW-0732">Signal</keyword>
<sequence>MPFSTRCARLGALTLVPLFVLVACSGDEQTTGGPSGTPPVTAAPDGADDAGGTGDTADDEAQQTAGPADPATGEAVKLTIVASGDILPHSWVNVSARLYAGSGDRSMYPRDGDTYDYTPMFADVTDLISGADLALCHLETPLSPDGTDLSYPNTLSFNTPREMADALAGAGFDGCDFASNHTMDRGIRGLADTEQVLREVGMGYAGPTAHEGRAGQAEVYEVGTDAGTVQLAHLAYTYTYPNSGEPTTYIPEQAPWLEQAHWPNIGSAGILEQAQTARDKGADFVVVSMHWGEEYQAQPTPQQRQVAQELLGSDTVDLVLGTHVHVIQPCEQINGKHVIYGLGNFLSNQSPTTASSLRPETQEGMVALLTLSRDEQGTVSSSMAYQPTRVEIPPEVAPGHVIRLVSPDTYPESWERTVASVDLLGGCDAEPIQPAP</sequence>
<dbReference type="KEGG" id="serw:FY030_09650"/>
<dbReference type="Proteomes" id="UP000326546">
    <property type="component" value="Chromosome"/>
</dbReference>
<dbReference type="InterPro" id="IPR029052">
    <property type="entry name" value="Metallo-depent_PP-like"/>
</dbReference>
<accession>A0A5J6V797</accession>
<dbReference type="OrthoDB" id="9810718at2"/>
<dbReference type="PANTHER" id="PTHR33393:SF13">
    <property type="entry name" value="PGA BIOSYNTHESIS PROTEIN CAPA"/>
    <property type="match status" value="1"/>
</dbReference>
<dbReference type="Gene3D" id="3.60.21.10">
    <property type="match status" value="1"/>
</dbReference>
<protein>
    <submittedName>
        <fullName evidence="5">CapA family protein</fullName>
    </submittedName>
</protein>
<proteinExistence type="inferred from homology"/>
<dbReference type="InterPro" id="IPR019079">
    <property type="entry name" value="Capsule_synth_CapA"/>
</dbReference>
<dbReference type="InterPro" id="IPR052169">
    <property type="entry name" value="CW_Biosynth-Accessory"/>
</dbReference>
<dbReference type="SMART" id="SM00854">
    <property type="entry name" value="PGA_cap"/>
    <property type="match status" value="1"/>
</dbReference>
<gene>
    <name evidence="5" type="ORF">FY030_09650</name>
</gene>
<dbReference type="PROSITE" id="PS51257">
    <property type="entry name" value="PROKAR_LIPOPROTEIN"/>
    <property type="match status" value="1"/>
</dbReference>
<evidence type="ECO:0000256" key="1">
    <source>
        <dbReference type="ARBA" id="ARBA00005662"/>
    </source>
</evidence>
<dbReference type="RefSeq" id="WP_158061318.1">
    <property type="nucleotide sequence ID" value="NZ_CP044427.1"/>
</dbReference>
<dbReference type="EMBL" id="CP044427">
    <property type="protein sequence ID" value="QFG68932.1"/>
    <property type="molecule type" value="Genomic_DNA"/>
</dbReference>
<feature type="chain" id="PRO_5039487579" evidence="3">
    <location>
        <begin position="23"/>
        <end position="436"/>
    </location>
</feature>
<reference evidence="5 6" key="1">
    <citation type="submission" date="2019-09" db="EMBL/GenBank/DDBJ databases">
        <title>Serinicoccus pratensis sp. nov., isolated from meadow soil.</title>
        <authorList>
            <person name="Zhang W."/>
        </authorList>
    </citation>
    <scope>NUCLEOTIDE SEQUENCE [LARGE SCALE GENOMIC DNA]</scope>
    <source>
        <strain evidence="5 6">W204</strain>
    </source>
</reference>
<evidence type="ECO:0000256" key="2">
    <source>
        <dbReference type="SAM" id="MobiDB-lite"/>
    </source>
</evidence>
<keyword evidence="6" id="KW-1185">Reference proteome</keyword>
<dbReference type="AlphaFoldDB" id="A0A5J6V797"/>
<comment type="similarity">
    <text evidence="1">Belongs to the CapA family.</text>
</comment>
<evidence type="ECO:0000313" key="5">
    <source>
        <dbReference type="EMBL" id="QFG68932.1"/>
    </source>
</evidence>
<dbReference type="CDD" id="cd07381">
    <property type="entry name" value="MPP_CapA"/>
    <property type="match status" value="1"/>
</dbReference>
<evidence type="ECO:0000256" key="3">
    <source>
        <dbReference type="SAM" id="SignalP"/>
    </source>
</evidence>
<organism evidence="5 6">
    <name type="scientific">Ornithinimicrobium pratense</name>
    <dbReference type="NCBI Taxonomy" id="2593973"/>
    <lineage>
        <taxon>Bacteria</taxon>
        <taxon>Bacillati</taxon>
        <taxon>Actinomycetota</taxon>
        <taxon>Actinomycetes</taxon>
        <taxon>Micrococcales</taxon>
        <taxon>Ornithinimicrobiaceae</taxon>
        <taxon>Ornithinimicrobium</taxon>
    </lineage>
</organism>
<evidence type="ECO:0000259" key="4">
    <source>
        <dbReference type="SMART" id="SM00854"/>
    </source>
</evidence>